<dbReference type="Pfam" id="PF03595">
    <property type="entry name" value="SLAC1"/>
    <property type="match status" value="1"/>
</dbReference>
<protein>
    <submittedName>
        <fullName evidence="6">C4-dicarboxylate ABC transporter</fullName>
    </submittedName>
</protein>
<feature type="transmembrane region" description="Helical" evidence="5">
    <location>
        <begin position="52"/>
        <end position="74"/>
    </location>
</feature>
<feature type="transmembrane region" description="Helical" evidence="5">
    <location>
        <begin position="269"/>
        <end position="287"/>
    </location>
</feature>
<evidence type="ECO:0000313" key="7">
    <source>
        <dbReference type="Proteomes" id="UP000231070"/>
    </source>
</evidence>
<dbReference type="EMBL" id="NQVN01000016">
    <property type="protein sequence ID" value="PIO97589.1"/>
    <property type="molecule type" value="Genomic_DNA"/>
</dbReference>
<feature type="transmembrane region" description="Helical" evidence="5">
    <location>
        <begin position="179"/>
        <end position="202"/>
    </location>
</feature>
<evidence type="ECO:0000313" key="6">
    <source>
        <dbReference type="EMBL" id="PIO97589.1"/>
    </source>
</evidence>
<dbReference type="GO" id="GO:0005886">
    <property type="term" value="C:plasma membrane"/>
    <property type="evidence" value="ECO:0007669"/>
    <property type="project" value="TreeGrafter"/>
</dbReference>
<dbReference type="InterPro" id="IPR052951">
    <property type="entry name" value="Tellurite_res_ion_channel"/>
</dbReference>
<feature type="transmembrane region" description="Helical" evidence="5">
    <location>
        <begin position="20"/>
        <end position="40"/>
    </location>
</feature>
<name>A0A2G9WS93_9HYPH</name>
<dbReference type="InterPro" id="IPR004695">
    <property type="entry name" value="SLAC1/Mae1/Ssu1/TehA"/>
</dbReference>
<keyword evidence="2 5" id="KW-0812">Transmembrane</keyword>
<dbReference type="CDD" id="cd09323">
    <property type="entry name" value="TDT_SLAC1_like"/>
    <property type="match status" value="1"/>
</dbReference>
<dbReference type="GO" id="GO:0046583">
    <property type="term" value="F:monoatomic cation efflux transmembrane transporter activity"/>
    <property type="evidence" value="ECO:0007669"/>
    <property type="project" value="TreeGrafter"/>
</dbReference>
<dbReference type="PANTHER" id="PTHR37955:SF1">
    <property type="entry name" value="DEP DOMAIN-CONTAINING PROTEIN"/>
    <property type="match status" value="1"/>
</dbReference>
<accession>A0A2G9WS93</accession>
<evidence type="ECO:0000256" key="4">
    <source>
        <dbReference type="ARBA" id="ARBA00023136"/>
    </source>
</evidence>
<feature type="transmembrane region" description="Helical" evidence="5">
    <location>
        <begin position="153"/>
        <end position="173"/>
    </location>
</feature>
<keyword evidence="3 5" id="KW-1133">Transmembrane helix</keyword>
<sequence>MGGKAMTAVSLATDRTDRLAHFPVSFFSVVMGLAGLAIATHKLEGAAGLGGTAGSVLFWTAGAVYAAIVCVYLVKMLLKPAAVAAEWRHPVRIAFFPASSIGLILLSIAALGVAPGLSFWLWLAGSALHFAFTIMVITAWIDHSRYEVIHLNPAWFIPVVGNILVPIAGIRHAPADVSWLFFSVGLLFWLVLLTVVVNRLIFHSPLPARLMPTLFILIAPPAVGFISWTALSGGIDSFGRILFFSAIFFFLMMLPQLGKFARLPFTLSWWAYSFPLAALTIAQFAMAEKGGVAFYRWIGFGLYGLLAVLIAALAVRTVVAMVRGEICVPEH</sequence>
<evidence type="ECO:0000256" key="1">
    <source>
        <dbReference type="ARBA" id="ARBA00004141"/>
    </source>
</evidence>
<keyword evidence="4 5" id="KW-0472">Membrane</keyword>
<keyword evidence="7" id="KW-1185">Reference proteome</keyword>
<feature type="transmembrane region" description="Helical" evidence="5">
    <location>
        <begin position="94"/>
        <end position="113"/>
    </location>
</feature>
<comment type="caution">
    <text evidence="6">The sequence shown here is derived from an EMBL/GenBank/DDBJ whole genome shotgun (WGS) entry which is preliminary data.</text>
</comment>
<feature type="transmembrane region" description="Helical" evidence="5">
    <location>
        <begin position="214"/>
        <end position="231"/>
    </location>
</feature>
<feature type="transmembrane region" description="Helical" evidence="5">
    <location>
        <begin position="119"/>
        <end position="141"/>
    </location>
</feature>
<dbReference type="InterPro" id="IPR038665">
    <property type="entry name" value="Voltage-dep_anion_channel_sf"/>
</dbReference>
<evidence type="ECO:0000256" key="3">
    <source>
        <dbReference type="ARBA" id="ARBA00022989"/>
    </source>
</evidence>
<feature type="transmembrane region" description="Helical" evidence="5">
    <location>
        <begin position="237"/>
        <end position="257"/>
    </location>
</feature>
<dbReference type="PANTHER" id="PTHR37955">
    <property type="entry name" value="TELLURITE RESISTANCE PROTEIN TEHA"/>
    <property type="match status" value="1"/>
</dbReference>
<evidence type="ECO:0000256" key="2">
    <source>
        <dbReference type="ARBA" id="ARBA00022692"/>
    </source>
</evidence>
<comment type="subcellular location">
    <subcellularLocation>
        <location evidence="1">Membrane</location>
        <topology evidence="1">Multi-pass membrane protein</topology>
    </subcellularLocation>
</comment>
<dbReference type="Proteomes" id="UP000231070">
    <property type="component" value="Unassembled WGS sequence"/>
</dbReference>
<organism evidence="6 7">
    <name type="scientific">Pleomorphomonas carboxyditropha</name>
    <dbReference type="NCBI Taxonomy" id="2023338"/>
    <lineage>
        <taxon>Bacteria</taxon>
        <taxon>Pseudomonadati</taxon>
        <taxon>Pseudomonadota</taxon>
        <taxon>Alphaproteobacteria</taxon>
        <taxon>Hyphomicrobiales</taxon>
        <taxon>Pleomorphomonadaceae</taxon>
        <taxon>Pleomorphomonas</taxon>
    </lineage>
</organism>
<dbReference type="OrthoDB" id="958273at2"/>
<reference evidence="6 7" key="1">
    <citation type="submission" date="2017-08" db="EMBL/GenBank/DDBJ databases">
        <title>Pleomorphomonas carboxidotrophicus sp. nov., a new mesophilic hydrogenogenic carboxidotroph.</title>
        <authorList>
            <person name="Esquivel-Elizondo S."/>
            <person name="Krajmalnik-Brown R."/>
            <person name="Maldonado J."/>
        </authorList>
    </citation>
    <scope>NUCLEOTIDE SEQUENCE [LARGE SCALE GENOMIC DNA]</scope>
    <source>
        <strain evidence="6 7">SVCO-16</strain>
    </source>
</reference>
<proteinExistence type="predicted"/>
<feature type="transmembrane region" description="Helical" evidence="5">
    <location>
        <begin position="293"/>
        <end position="315"/>
    </location>
</feature>
<dbReference type="Gene3D" id="1.50.10.150">
    <property type="entry name" value="Voltage-dependent anion channel"/>
    <property type="match status" value="1"/>
</dbReference>
<dbReference type="AlphaFoldDB" id="A0A2G9WS93"/>
<gene>
    <name evidence="6" type="ORF">CJ014_19165</name>
</gene>
<evidence type="ECO:0000256" key="5">
    <source>
        <dbReference type="SAM" id="Phobius"/>
    </source>
</evidence>